<accession>A0AAD4XRA3</accession>
<proteinExistence type="predicted"/>
<dbReference type="PANTHER" id="PTHR31900:SF27">
    <property type="entry name" value="FBD DOMAIN-CONTAINING PROTEIN"/>
    <property type="match status" value="1"/>
</dbReference>
<dbReference type="PANTHER" id="PTHR31900">
    <property type="entry name" value="F-BOX/RNI SUPERFAMILY PROTEIN-RELATED"/>
    <property type="match status" value="1"/>
</dbReference>
<dbReference type="AlphaFoldDB" id="A0AAD4XRA3"/>
<evidence type="ECO:0000313" key="2">
    <source>
        <dbReference type="EMBL" id="KAI3939376.1"/>
    </source>
</evidence>
<dbReference type="InterPro" id="IPR050232">
    <property type="entry name" value="FBL13/AtMIF1-like"/>
</dbReference>
<dbReference type="Proteomes" id="UP001202328">
    <property type="component" value="Unassembled WGS sequence"/>
</dbReference>
<reference evidence="2" key="1">
    <citation type="submission" date="2022-04" db="EMBL/GenBank/DDBJ databases">
        <title>A functionally conserved STORR gene fusion in Papaver species that diverged 16.8 million years ago.</title>
        <authorList>
            <person name="Catania T."/>
        </authorList>
    </citation>
    <scope>NUCLEOTIDE SEQUENCE</scope>
    <source>
        <strain evidence="2">S-188037</strain>
    </source>
</reference>
<feature type="domain" description="FBD" evidence="1">
    <location>
        <begin position="162"/>
        <end position="200"/>
    </location>
</feature>
<sequence length="312" mass="35844">MSKNYYLVDMPSLVVADLYNNYVLDVDDDDEAPEIDRELPAGVKELYVERLNKFFRVVHNVENLTLSCLSLEFASASIGSLDIQPLQLRNLKYLKLRTSLSRNSMNAVTNSLKISPNIESISLVINQKRISEHPMYPYFDEEIKVHSADVKDYWKAGLPLPSMLYHLKAVEIKGIEGRINELMFVELLLRNSMVLEELVLFSCNCEKYCKKPSDDKERRMKKFSKWLLKLPKASAEKKTRSLPQQKSKKVSSISWEVCSKVWTGGVVYCWWWVLNELLVEIITLHGDIGDDWIIEVVLITGKIGSGDGDFKD</sequence>
<evidence type="ECO:0000313" key="3">
    <source>
        <dbReference type="Proteomes" id="UP001202328"/>
    </source>
</evidence>
<dbReference type="EMBL" id="JAJJMB010005364">
    <property type="protein sequence ID" value="KAI3939376.1"/>
    <property type="molecule type" value="Genomic_DNA"/>
</dbReference>
<keyword evidence="3" id="KW-1185">Reference proteome</keyword>
<organism evidence="2 3">
    <name type="scientific">Papaver atlanticum</name>
    <dbReference type="NCBI Taxonomy" id="357466"/>
    <lineage>
        <taxon>Eukaryota</taxon>
        <taxon>Viridiplantae</taxon>
        <taxon>Streptophyta</taxon>
        <taxon>Embryophyta</taxon>
        <taxon>Tracheophyta</taxon>
        <taxon>Spermatophyta</taxon>
        <taxon>Magnoliopsida</taxon>
        <taxon>Ranunculales</taxon>
        <taxon>Papaveraceae</taxon>
        <taxon>Papaveroideae</taxon>
        <taxon>Papaver</taxon>
    </lineage>
</organism>
<evidence type="ECO:0000259" key="1">
    <source>
        <dbReference type="Pfam" id="PF08387"/>
    </source>
</evidence>
<comment type="caution">
    <text evidence="2">The sequence shown here is derived from an EMBL/GenBank/DDBJ whole genome shotgun (WGS) entry which is preliminary data.</text>
</comment>
<dbReference type="Pfam" id="PF08387">
    <property type="entry name" value="FBD"/>
    <property type="match status" value="1"/>
</dbReference>
<dbReference type="InterPro" id="IPR006566">
    <property type="entry name" value="FBD"/>
</dbReference>
<name>A0AAD4XRA3_9MAGN</name>
<protein>
    <recommendedName>
        <fullName evidence="1">FBD domain-containing protein</fullName>
    </recommendedName>
</protein>
<gene>
    <name evidence="2" type="ORF">MKW98_022244</name>
</gene>